<dbReference type="PIRSF" id="PIRSF006118">
    <property type="entry name" value="KDO8-P_Ptase"/>
    <property type="match status" value="1"/>
</dbReference>
<dbReference type="InterPro" id="IPR010023">
    <property type="entry name" value="KdsC_fam"/>
</dbReference>
<dbReference type="InterPro" id="IPR036412">
    <property type="entry name" value="HAD-like_sf"/>
</dbReference>
<proteinExistence type="inferred from homology"/>
<dbReference type="SFLD" id="SFLDG01138">
    <property type="entry name" value="C1.6.2:_Deoxy-d-mannose-octulo"/>
    <property type="match status" value="1"/>
</dbReference>
<comment type="similarity">
    <text evidence="3 12">Belongs to the KdsC family.</text>
</comment>
<evidence type="ECO:0000256" key="11">
    <source>
        <dbReference type="ARBA" id="ARBA00031051"/>
    </source>
</evidence>
<dbReference type="Pfam" id="PF08282">
    <property type="entry name" value="Hydrolase_3"/>
    <property type="match status" value="1"/>
</dbReference>
<comment type="caution">
    <text evidence="13">The sequence shown here is derived from an EMBL/GenBank/DDBJ whole genome shotgun (WGS) entry which is preliminary data.</text>
</comment>
<evidence type="ECO:0000313" key="13">
    <source>
        <dbReference type="EMBL" id="MDD1792028.1"/>
    </source>
</evidence>
<evidence type="ECO:0000256" key="1">
    <source>
        <dbReference type="ARBA" id="ARBA00000898"/>
    </source>
</evidence>
<keyword evidence="9 12" id="KW-0460">Magnesium</keyword>
<dbReference type="NCBIfam" id="TIGR01670">
    <property type="entry name" value="KdsC-phosphatas"/>
    <property type="match status" value="1"/>
</dbReference>
<comment type="function">
    <text evidence="12">Catalyzes the hydrolysis of 3-deoxy-D-manno-octulosonate 8-phosphate (KDO 8-P) to 3-deoxy-D-manno-octulosonate (KDO) and inorganic phosphate.</text>
</comment>
<dbReference type="Gene3D" id="3.40.50.1000">
    <property type="entry name" value="HAD superfamily/HAD-like"/>
    <property type="match status" value="1"/>
</dbReference>
<gene>
    <name evidence="13" type="primary">kdsC</name>
    <name evidence="13" type="ORF">LRP50_02690</name>
</gene>
<dbReference type="NCBIfam" id="NF007019">
    <property type="entry name" value="PRK09484.1"/>
    <property type="match status" value="1"/>
</dbReference>
<evidence type="ECO:0000256" key="9">
    <source>
        <dbReference type="ARBA" id="ARBA00022842"/>
    </source>
</evidence>
<dbReference type="PANTHER" id="PTHR21485:SF6">
    <property type="entry name" value="N-ACYLNEURAMINATE CYTIDYLYLTRANSFERASE-RELATED"/>
    <property type="match status" value="1"/>
</dbReference>
<dbReference type="EC" id="3.1.3.45" evidence="5 12"/>
<comment type="subunit">
    <text evidence="4 12">Homotetramer.</text>
</comment>
<evidence type="ECO:0000256" key="2">
    <source>
        <dbReference type="ARBA" id="ARBA00001946"/>
    </source>
</evidence>
<organism evidence="13 14">
    <name type="scientific">Enterovibrio gelatinilyticus</name>
    <dbReference type="NCBI Taxonomy" id="2899819"/>
    <lineage>
        <taxon>Bacteria</taxon>
        <taxon>Pseudomonadati</taxon>
        <taxon>Pseudomonadota</taxon>
        <taxon>Gammaproteobacteria</taxon>
        <taxon>Vibrionales</taxon>
        <taxon>Vibrionaceae</taxon>
        <taxon>Enterovibrio</taxon>
    </lineage>
</organism>
<sequence>MQTETLYGPVPTEIVERSASVKLLICDVDGVFSDGRIYMGNDGEELKAFHTRDGYGIKSLMAAGVEIAIITGRKSAIVERRMSALGITHIYQGQDDKASAYQDLVAKLNIPAEHTAYIGDDLIDWSVMSQVGVSFCVHDGHPLLAQRADWVTRTPGGYGAVREVCDLILEARGELDAHKGLSI</sequence>
<keyword evidence="10 12" id="KW-0448">Lipopolysaccharide biosynthesis</keyword>
<evidence type="ECO:0000313" key="14">
    <source>
        <dbReference type="Proteomes" id="UP001149400"/>
    </source>
</evidence>
<dbReference type="NCBIfam" id="TIGR01662">
    <property type="entry name" value="HAD-SF-IIIA"/>
    <property type="match status" value="1"/>
</dbReference>
<keyword evidence="8 12" id="KW-0378">Hydrolase</keyword>
<evidence type="ECO:0000256" key="6">
    <source>
        <dbReference type="ARBA" id="ARBA00020092"/>
    </source>
</evidence>
<evidence type="ECO:0000256" key="7">
    <source>
        <dbReference type="ARBA" id="ARBA00022723"/>
    </source>
</evidence>
<comment type="catalytic activity">
    <reaction evidence="1 12">
        <text>3-deoxy-alpha-D-manno-2-octulosonate-8-phosphate + H2O = 3-deoxy-alpha-D-manno-oct-2-ulosonate + phosphate</text>
        <dbReference type="Rhea" id="RHEA:11500"/>
        <dbReference type="ChEBI" id="CHEBI:15377"/>
        <dbReference type="ChEBI" id="CHEBI:43474"/>
        <dbReference type="ChEBI" id="CHEBI:85985"/>
        <dbReference type="ChEBI" id="CHEBI:85986"/>
        <dbReference type="EC" id="3.1.3.45"/>
    </reaction>
</comment>
<dbReference type="SUPFAM" id="SSF56784">
    <property type="entry name" value="HAD-like"/>
    <property type="match status" value="1"/>
</dbReference>
<dbReference type="InterPro" id="IPR023214">
    <property type="entry name" value="HAD_sf"/>
</dbReference>
<dbReference type="SFLD" id="SFLDG01136">
    <property type="entry name" value="C1.6:_Phosphoserine_Phosphatas"/>
    <property type="match status" value="1"/>
</dbReference>
<evidence type="ECO:0000256" key="4">
    <source>
        <dbReference type="ARBA" id="ARBA00011881"/>
    </source>
</evidence>
<evidence type="ECO:0000256" key="12">
    <source>
        <dbReference type="PIRNR" id="PIRNR006118"/>
    </source>
</evidence>
<dbReference type="SFLD" id="SFLDS00003">
    <property type="entry name" value="Haloacid_Dehalogenase"/>
    <property type="match status" value="1"/>
</dbReference>
<protein>
    <recommendedName>
        <fullName evidence="6 12">3-deoxy-D-manno-octulosonate 8-phosphate phosphatase KdsC</fullName>
        <ecNumber evidence="5 12">3.1.3.45</ecNumber>
    </recommendedName>
    <alternativeName>
        <fullName evidence="11 12">KDO 8-P phosphatase</fullName>
    </alternativeName>
</protein>
<evidence type="ECO:0000256" key="10">
    <source>
        <dbReference type="ARBA" id="ARBA00022985"/>
    </source>
</evidence>
<evidence type="ECO:0000256" key="3">
    <source>
        <dbReference type="ARBA" id="ARBA00005893"/>
    </source>
</evidence>
<dbReference type="CDD" id="cd01630">
    <property type="entry name" value="HAD_KDO-like"/>
    <property type="match status" value="1"/>
</dbReference>
<comment type="cofactor">
    <cofactor evidence="2 12">
        <name>Mg(2+)</name>
        <dbReference type="ChEBI" id="CHEBI:18420"/>
    </cofactor>
</comment>
<dbReference type="InterPro" id="IPR050793">
    <property type="entry name" value="CMP-NeuNAc_synthase"/>
</dbReference>
<dbReference type="RefSeq" id="WP_274162943.1">
    <property type="nucleotide sequence ID" value="NZ_JAJUBC010000002.1"/>
</dbReference>
<dbReference type="EMBL" id="JAJUBC010000002">
    <property type="protein sequence ID" value="MDD1792028.1"/>
    <property type="molecule type" value="Genomic_DNA"/>
</dbReference>
<dbReference type="Proteomes" id="UP001149400">
    <property type="component" value="Unassembled WGS sequence"/>
</dbReference>
<accession>A0ABT5QVI9</accession>
<name>A0ABT5QVI9_9GAMM</name>
<evidence type="ECO:0000256" key="5">
    <source>
        <dbReference type="ARBA" id="ARBA00013066"/>
    </source>
</evidence>
<reference evidence="13" key="1">
    <citation type="submission" date="2021-12" db="EMBL/GenBank/DDBJ databases">
        <title>Enterovibrio ZSDZ35 sp. nov. and Enterovibrio ZSDZ42 sp. nov., isolated from coastal seawater in Qingdao.</title>
        <authorList>
            <person name="Zhang P."/>
        </authorList>
    </citation>
    <scope>NUCLEOTIDE SEQUENCE</scope>
    <source>
        <strain evidence="13">ZSDZ42</strain>
    </source>
</reference>
<dbReference type="PANTHER" id="PTHR21485">
    <property type="entry name" value="HAD SUPERFAMILY MEMBERS CMAS AND KDSC"/>
    <property type="match status" value="1"/>
</dbReference>
<keyword evidence="7 12" id="KW-0479">Metal-binding</keyword>
<dbReference type="GO" id="GO:0019143">
    <property type="term" value="F:3-deoxy-manno-octulosonate-8-phosphatase activity"/>
    <property type="evidence" value="ECO:0007669"/>
    <property type="project" value="UniProtKB-EC"/>
</dbReference>
<keyword evidence="14" id="KW-1185">Reference proteome</keyword>
<evidence type="ECO:0000256" key="8">
    <source>
        <dbReference type="ARBA" id="ARBA00022801"/>
    </source>
</evidence>
<dbReference type="InterPro" id="IPR006549">
    <property type="entry name" value="HAD-SF_hydro_IIIA"/>
</dbReference>